<keyword evidence="2 4" id="KW-0418">Kinase</keyword>
<organism evidence="4 5">
    <name type="scientific">Motilibacter rhizosphaerae</name>
    <dbReference type="NCBI Taxonomy" id="598652"/>
    <lineage>
        <taxon>Bacteria</taxon>
        <taxon>Bacillati</taxon>
        <taxon>Actinomycetota</taxon>
        <taxon>Actinomycetes</taxon>
        <taxon>Motilibacterales</taxon>
        <taxon>Motilibacteraceae</taxon>
        <taxon>Motilibacter</taxon>
    </lineage>
</organism>
<accession>A0A4Q7NRZ8</accession>
<proteinExistence type="predicted"/>
<dbReference type="EMBL" id="SGXD01000002">
    <property type="protein sequence ID" value="RZS89704.1"/>
    <property type="molecule type" value="Genomic_DNA"/>
</dbReference>
<dbReference type="GO" id="GO:0005829">
    <property type="term" value="C:cytosol"/>
    <property type="evidence" value="ECO:0007669"/>
    <property type="project" value="TreeGrafter"/>
</dbReference>
<evidence type="ECO:0000313" key="4">
    <source>
        <dbReference type="EMBL" id="RZS89704.1"/>
    </source>
</evidence>
<evidence type="ECO:0000256" key="1">
    <source>
        <dbReference type="ARBA" id="ARBA00022679"/>
    </source>
</evidence>
<dbReference type="GO" id="GO:0016301">
    <property type="term" value="F:kinase activity"/>
    <property type="evidence" value="ECO:0007669"/>
    <property type="project" value="UniProtKB-KW"/>
</dbReference>
<evidence type="ECO:0000256" key="2">
    <source>
        <dbReference type="ARBA" id="ARBA00022777"/>
    </source>
</evidence>
<sequence>MAEEPDLQPPDLQPLDLQPLDLLCLGNITIDEAVAPDGSSTSALGGDALFAALAAALGPARVGWLAPVGTDLPDSARQDLAAAGLPVRTQPVRALPTVRNVVRYAADGTRTWEMLCTEEDFDELSVRPSDLDEDLLRSRAFLVCGMSLRAQLALSPWLRAQAAGTVYLDLQEDYLEGNEDELLALVSSCDVFLPSEVEAVALARTSDLGEAARTFRDLGPQTVVVKRAERGCLVLLPGASDLVAVPADLVEAVDSTGAGDAFCGAFAAHHALTGDALGAARAGARAARTAVSGPGLSALLAEVVAARGVRA</sequence>
<dbReference type="Proteomes" id="UP000293638">
    <property type="component" value="Unassembled WGS sequence"/>
</dbReference>
<dbReference type="AlphaFoldDB" id="A0A4Q7NRZ8"/>
<reference evidence="4 5" key="1">
    <citation type="submission" date="2019-02" db="EMBL/GenBank/DDBJ databases">
        <title>Genomic Encyclopedia of Type Strains, Phase IV (KMG-IV): sequencing the most valuable type-strain genomes for metagenomic binning, comparative biology and taxonomic classification.</title>
        <authorList>
            <person name="Goeker M."/>
        </authorList>
    </citation>
    <scope>NUCLEOTIDE SEQUENCE [LARGE SCALE GENOMIC DNA]</scope>
    <source>
        <strain evidence="4 5">DSM 45622</strain>
    </source>
</reference>
<name>A0A4Q7NRZ8_9ACTN</name>
<dbReference type="Gene3D" id="3.40.1190.20">
    <property type="match status" value="1"/>
</dbReference>
<dbReference type="InterPro" id="IPR029056">
    <property type="entry name" value="Ribokinase-like"/>
</dbReference>
<dbReference type="PANTHER" id="PTHR10584">
    <property type="entry name" value="SUGAR KINASE"/>
    <property type="match status" value="1"/>
</dbReference>
<gene>
    <name evidence="4" type="ORF">EV189_1477</name>
</gene>
<dbReference type="OrthoDB" id="9813569at2"/>
<evidence type="ECO:0000313" key="5">
    <source>
        <dbReference type="Proteomes" id="UP000293638"/>
    </source>
</evidence>
<comment type="caution">
    <text evidence="4">The sequence shown here is derived from an EMBL/GenBank/DDBJ whole genome shotgun (WGS) entry which is preliminary data.</text>
</comment>
<keyword evidence="1" id="KW-0808">Transferase</keyword>
<dbReference type="InterPro" id="IPR002173">
    <property type="entry name" value="Carboh/pur_kinase_PfkB_CS"/>
</dbReference>
<dbReference type="SUPFAM" id="SSF53613">
    <property type="entry name" value="Ribokinase-like"/>
    <property type="match status" value="1"/>
</dbReference>
<dbReference type="Pfam" id="PF00294">
    <property type="entry name" value="PfkB"/>
    <property type="match status" value="1"/>
</dbReference>
<dbReference type="RefSeq" id="WP_130492270.1">
    <property type="nucleotide sequence ID" value="NZ_SGXD01000002.1"/>
</dbReference>
<keyword evidence="5" id="KW-1185">Reference proteome</keyword>
<evidence type="ECO:0000259" key="3">
    <source>
        <dbReference type="Pfam" id="PF00294"/>
    </source>
</evidence>
<feature type="domain" description="Carbohydrate kinase PfkB" evidence="3">
    <location>
        <begin position="41"/>
        <end position="298"/>
    </location>
</feature>
<dbReference type="PANTHER" id="PTHR10584:SF166">
    <property type="entry name" value="RIBOKINASE"/>
    <property type="match status" value="1"/>
</dbReference>
<dbReference type="InterPro" id="IPR011611">
    <property type="entry name" value="PfkB_dom"/>
</dbReference>
<protein>
    <submittedName>
        <fullName evidence="4">Ribokinase</fullName>
    </submittedName>
</protein>
<dbReference type="PROSITE" id="PS00584">
    <property type="entry name" value="PFKB_KINASES_2"/>
    <property type="match status" value="1"/>
</dbReference>